<dbReference type="Pfam" id="PF00589">
    <property type="entry name" value="Phage_integrase"/>
    <property type="match status" value="1"/>
</dbReference>
<dbReference type="InterPro" id="IPR002104">
    <property type="entry name" value="Integrase_catalytic"/>
</dbReference>
<dbReference type="KEGG" id="strr:EKD16_00645"/>
<gene>
    <name evidence="3" type="primary">xerD1</name>
    <name evidence="3" type="ORF">EKD16_00645</name>
</gene>
<protein>
    <submittedName>
        <fullName evidence="3">Tyrosine recombinase XerD</fullName>
    </submittedName>
</protein>
<feature type="domain" description="Tyr recombinase" evidence="2">
    <location>
        <begin position="1"/>
        <end position="64"/>
    </location>
</feature>
<keyword evidence="1" id="KW-0233">DNA recombination</keyword>
<keyword evidence="4" id="KW-1185">Reference proteome</keyword>
<evidence type="ECO:0000256" key="1">
    <source>
        <dbReference type="ARBA" id="ARBA00023172"/>
    </source>
</evidence>
<dbReference type="PROSITE" id="PS51898">
    <property type="entry name" value="TYR_RECOMBINASE"/>
    <property type="match status" value="1"/>
</dbReference>
<accession>A0A4P6PZJ5</accession>
<dbReference type="InterPro" id="IPR013762">
    <property type="entry name" value="Integrase-like_cat_sf"/>
</dbReference>
<evidence type="ECO:0000313" key="4">
    <source>
        <dbReference type="Proteomes" id="UP000292235"/>
    </source>
</evidence>
<dbReference type="EMBL" id="CP036455">
    <property type="protein sequence ID" value="QBI51949.1"/>
    <property type="molecule type" value="Genomic_DNA"/>
</dbReference>
<dbReference type="GO" id="GO:0006310">
    <property type="term" value="P:DNA recombination"/>
    <property type="evidence" value="ECO:0007669"/>
    <property type="project" value="UniProtKB-KW"/>
</dbReference>
<proteinExistence type="predicted"/>
<reference evidence="3 4" key="1">
    <citation type="submission" date="2019-02" db="EMBL/GenBank/DDBJ databases">
        <authorList>
            <person name="Khodamoradi S."/>
            <person name="Hahnke R.L."/>
            <person name="Kaempfer P."/>
            <person name="Schumann P."/>
            <person name="Rohde M."/>
            <person name="Steinert M."/>
            <person name="Luzhetskyy A."/>
            <person name="Wink J."/>
            <person name="Ruckert C."/>
        </authorList>
    </citation>
    <scope>NUCLEOTIDE SEQUENCE [LARGE SCALE GENOMIC DNA]</scope>
    <source>
        <strain evidence="3 4">M2</strain>
    </source>
</reference>
<dbReference type="Proteomes" id="UP000292235">
    <property type="component" value="Chromosome"/>
</dbReference>
<dbReference type="GO" id="GO:0015074">
    <property type="term" value="P:DNA integration"/>
    <property type="evidence" value="ECO:0007669"/>
    <property type="project" value="InterPro"/>
</dbReference>
<name>A0A4P6PZJ5_9ACTN</name>
<sequence>MRKDAGLDGLGLTPHKLRHTAASLAIAAGADVKVVQQMLGHATATMTLDTYGHLFPDRLDEVADAMDAGRMKAAAARANAAPARPTAPEHVRLSLHRPLSAHNPRTHENGCPPAWTPVFPSGWRDLNPRPLRVIGGR</sequence>
<organism evidence="3 4">
    <name type="scientific">Streptomonospora litoralis</name>
    <dbReference type="NCBI Taxonomy" id="2498135"/>
    <lineage>
        <taxon>Bacteria</taxon>
        <taxon>Bacillati</taxon>
        <taxon>Actinomycetota</taxon>
        <taxon>Actinomycetes</taxon>
        <taxon>Streptosporangiales</taxon>
        <taxon>Nocardiopsidaceae</taxon>
        <taxon>Streptomonospora</taxon>
    </lineage>
</organism>
<dbReference type="SUPFAM" id="SSF56349">
    <property type="entry name" value="DNA breaking-rejoining enzymes"/>
    <property type="match status" value="1"/>
</dbReference>
<dbReference type="Gene3D" id="1.10.443.10">
    <property type="entry name" value="Intergrase catalytic core"/>
    <property type="match status" value="1"/>
</dbReference>
<evidence type="ECO:0000313" key="3">
    <source>
        <dbReference type="EMBL" id="QBI51949.1"/>
    </source>
</evidence>
<dbReference type="InterPro" id="IPR011010">
    <property type="entry name" value="DNA_brk_join_enz"/>
</dbReference>
<dbReference type="AlphaFoldDB" id="A0A4P6PZJ5"/>
<dbReference type="GO" id="GO:0003677">
    <property type="term" value="F:DNA binding"/>
    <property type="evidence" value="ECO:0007669"/>
    <property type="project" value="InterPro"/>
</dbReference>
<evidence type="ECO:0000259" key="2">
    <source>
        <dbReference type="PROSITE" id="PS51898"/>
    </source>
</evidence>